<dbReference type="OrthoDB" id="9970856at2759"/>
<evidence type="ECO:0000256" key="7">
    <source>
        <dbReference type="ARBA" id="ARBA00023128"/>
    </source>
</evidence>
<comment type="caution">
    <text evidence="9">The sequence shown here is derived from an EMBL/GenBank/DDBJ whole genome shotgun (WGS) entry which is preliminary data.</text>
</comment>
<keyword evidence="6" id="KW-1133">Transmembrane helix</keyword>
<organism evidence="9 10">
    <name type="scientific">Fasciola gigantica</name>
    <name type="common">Giant liver fluke</name>
    <dbReference type="NCBI Taxonomy" id="46835"/>
    <lineage>
        <taxon>Eukaryota</taxon>
        <taxon>Metazoa</taxon>
        <taxon>Spiralia</taxon>
        <taxon>Lophotrochozoa</taxon>
        <taxon>Platyhelminthes</taxon>
        <taxon>Trematoda</taxon>
        <taxon>Digenea</taxon>
        <taxon>Plagiorchiida</taxon>
        <taxon>Echinostomata</taxon>
        <taxon>Echinostomatoidea</taxon>
        <taxon>Fasciolidae</taxon>
        <taxon>Fasciola</taxon>
    </lineage>
</organism>
<sequence>MTSARTDDAGNRAVYDNLNSIDDFERELDFVLTRKVGMVIIEPETLGELTWRWIRTGNWLHKTAVVMSLLAQAESSYIDSVIMKSPHITPFGLGYSRWWWLNSTHSEALLLNLTPRLLRMSLTVLSAISATAAGFLRRILAMDPCCKYQVASSLAALAPGCDLRMPYNGHTQTVVPSCMQEIPLSPHGLILALVRTVKHRSIGTSVPVRFCGELGRIGDRLSARCPSAIG</sequence>
<evidence type="ECO:0000256" key="5">
    <source>
        <dbReference type="ARBA" id="ARBA00022792"/>
    </source>
</evidence>
<comment type="function">
    <text evidence="1">Plays a role in mitochondrial morphogenesis.</text>
</comment>
<evidence type="ECO:0000256" key="3">
    <source>
        <dbReference type="ARBA" id="ARBA00006060"/>
    </source>
</evidence>
<reference evidence="9 10" key="1">
    <citation type="submission" date="2019-04" db="EMBL/GenBank/DDBJ databases">
        <title>Annotation for the trematode Fasciola gigantica.</title>
        <authorList>
            <person name="Choi Y.-J."/>
        </authorList>
    </citation>
    <scope>NUCLEOTIDE SEQUENCE [LARGE SCALE GENOMIC DNA]</scope>
    <source>
        <strain evidence="9">Uganda_cow_1</strain>
    </source>
</reference>
<evidence type="ECO:0000313" key="10">
    <source>
        <dbReference type="Proteomes" id="UP000316759"/>
    </source>
</evidence>
<keyword evidence="5" id="KW-0999">Mitochondrion inner membrane</keyword>
<dbReference type="PANTHER" id="PTHR15099:SF2">
    <property type="entry name" value="TRANSMEMBRANE PROTEIN 11, MITOCHONDRIAL"/>
    <property type="match status" value="1"/>
</dbReference>
<evidence type="ECO:0000313" key="9">
    <source>
        <dbReference type="EMBL" id="TPP61125.1"/>
    </source>
</evidence>
<name>A0A504YKZ2_FASGI</name>
<dbReference type="Proteomes" id="UP000316759">
    <property type="component" value="Unassembled WGS sequence"/>
</dbReference>
<accession>A0A504YKZ2</accession>
<proteinExistence type="inferred from homology"/>
<comment type="similarity">
    <text evidence="3">Belongs to the TMEM11 family.</text>
</comment>
<dbReference type="AlphaFoldDB" id="A0A504YKZ2"/>
<evidence type="ECO:0000256" key="2">
    <source>
        <dbReference type="ARBA" id="ARBA00004448"/>
    </source>
</evidence>
<evidence type="ECO:0000256" key="4">
    <source>
        <dbReference type="ARBA" id="ARBA00022692"/>
    </source>
</evidence>
<keyword evidence="4 9" id="KW-0812">Transmembrane</keyword>
<dbReference type="GO" id="GO:0007007">
    <property type="term" value="P:inner mitochondrial membrane organization"/>
    <property type="evidence" value="ECO:0007669"/>
    <property type="project" value="TreeGrafter"/>
</dbReference>
<dbReference type="PANTHER" id="PTHR15099">
    <property type="entry name" value="PROTEIN PM1"/>
    <property type="match status" value="1"/>
</dbReference>
<dbReference type="Pfam" id="PF14972">
    <property type="entry name" value="Mito_morph_reg"/>
    <property type="match status" value="1"/>
</dbReference>
<keyword evidence="7" id="KW-0496">Mitochondrion</keyword>
<evidence type="ECO:0000256" key="8">
    <source>
        <dbReference type="ARBA" id="ARBA00023136"/>
    </source>
</evidence>
<dbReference type="EMBL" id="SUNJ01008580">
    <property type="protein sequence ID" value="TPP61125.1"/>
    <property type="molecule type" value="Genomic_DNA"/>
</dbReference>
<protein>
    <submittedName>
        <fullName evidence="9">Transmembrane protein 11</fullName>
    </submittedName>
</protein>
<dbReference type="GO" id="GO:0005743">
    <property type="term" value="C:mitochondrial inner membrane"/>
    <property type="evidence" value="ECO:0007669"/>
    <property type="project" value="UniProtKB-SubCell"/>
</dbReference>
<comment type="subcellular location">
    <subcellularLocation>
        <location evidence="2">Mitochondrion inner membrane</location>
        <topology evidence="2">Multi-pass membrane protein</topology>
    </subcellularLocation>
</comment>
<keyword evidence="8" id="KW-0472">Membrane</keyword>
<evidence type="ECO:0000256" key="1">
    <source>
        <dbReference type="ARBA" id="ARBA00002812"/>
    </source>
</evidence>
<dbReference type="InterPro" id="IPR026120">
    <property type="entry name" value="TMEM11"/>
</dbReference>
<gene>
    <name evidence="9" type="ORF">FGIG_11198</name>
</gene>
<evidence type="ECO:0000256" key="6">
    <source>
        <dbReference type="ARBA" id="ARBA00022989"/>
    </source>
</evidence>
<keyword evidence="10" id="KW-1185">Reference proteome</keyword>